<evidence type="ECO:0000313" key="1">
    <source>
        <dbReference type="EMBL" id="MDH1179671.1"/>
    </source>
</evidence>
<dbReference type="EMBL" id="JAOBZK010000022">
    <property type="protein sequence ID" value="MDH1179671.1"/>
    <property type="molecule type" value="Genomic_DNA"/>
</dbReference>
<gene>
    <name evidence="1" type="ORF">N5C72_16445</name>
</gene>
<evidence type="ECO:0000313" key="2">
    <source>
        <dbReference type="Proteomes" id="UP001158644"/>
    </source>
</evidence>
<organism evidence="1 2">
    <name type="scientific">Achromobacter mucicolens</name>
    <dbReference type="NCBI Taxonomy" id="1389922"/>
    <lineage>
        <taxon>Bacteria</taxon>
        <taxon>Pseudomonadati</taxon>
        <taxon>Pseudomonadota</taxon>
        <taxon>Betaproteobacteria</taxon>
        <taxon>Burkholderiales</taxon>
        <taxon>Alcaligenaceae</taxon>
        <taxon>Achromobacter</taxon>
    </lineage>
</organism>
<dbReference type="AlphaFoldDB" id="A0ABD4YYM5"/>
<dbReference type="Proteomes" id="UP001158644">
    <property type="component" value="Unassembled WGS sequence"/>
</dbReference>
<accession>A0ABD4YYM5</accession>
<comment type="caution">
    <text evidence="1">The sequence shown here is derived from an EMBL/GenBank/DDBJ whole genome shotgun (WGS) entry which is preliminary data.</text>
</comment>
<name>A0ABD4YYM5_9BURK</name>
<protein>
    <submittedName>
        <fullName evidence="1">Uncharacterized protein</fullName>
    </submittedName>
</protein>
<proteinExistence type="predicted"/>
<sequence length="65" mass="6739">MDTPPADGGAMLTTGTPLVTPTVGFCPATFLSTEIGSVCASTGVQTCVKTMDQTINERSLDIMRT</sequence>
<reference evidence="1 2" key="1">
    <citation type="submission" date="2022-09" db="EMBL/GenBank/DDBJ databases">
        <title>Intensive care unit water sources are persistently colonized with multi-drug resistant bacteria and are the site of extensive horizontal gene transfer of antibiotic resistance genes.</title>
        <authorList>
            <person name="Diorio-Toth L."/>
        </authorList>
    </citation>
    <scope>NUCLEOTIDE SEQUENCE [LARGE SCALE GENOMIC DNA]</scope>
    <source>
        <strain evidence="1 2">GD03967</strain>
    </source>
</reference>